<evidence type="ECO:0000256" key="3">
    <source>
        <dbReference type="RuleBase" id="RU102079"/>
    </source>
</evidence>
<keyword evidence="2" id="KW-0677">Repeat</keyword>
<dbReference type="CDD" id="cd00070">
    <property type="entry name" value="GLECT"/>
    <property type="match status" value="2"/>
</dbReference>
<feature type="domain" description="Galectin" evidence="4">
    <location>
        <begin position="202"/>
        <end position="338"/>
    </location>
</feature>
<gene>
    <name evidence="5" type="ORF">O3M35_007336</name>
</gene>
<accession>A0AAW1DBK1</accession>
<evidence type="ECO:0000256" key="2">
    <source>
        <dbReference type="ARBA" id="ARBA00022737"/>
    </source>
</evidence>
<evidence type="ECO:0000256" key="1">
    <source>
        <dbReference type="ARBA" id="ARBA00022734"/>
    </source>
</evidence>
<dbReference type="EMBL" id="JAPXFL010000004">
    <property type="protein sequence ID" value="KAK9507485.1"/>
    <property type="molecule type" value="Genomic_DNA"/>
</dbReference>
<dbReference type="SUPFAM" id="SSF49899">
    <property type="entry name" value="Concanavalin A-like lectins/glucanases"/>
    <property type="match status" value="3"/>
</dbReference>
<evidence type="ECO:0000313" key="5">
    <source>
        <dbReference type="EMBL" id="KAK9507485.1"/>
    </source>
</evidence>
<dbReference type="GO" id="GO:0016936">
    <property type="term" value="F:galactoside binding"/>
    <property type="evidence" value="ECO:0007669"/>
    <property type="project" value="TreeGrafter"/>
</dbReference>
<evidence type="ECO:0000259" key="4">
    <source>
        <dbReference type="PROSITE" id="PS51304"/>
    </source>
</evidence>
<reference evidence="5 6" key="1">
    <citation type="submission" date="2022-12" db="EMBL/GenBank/DDBJ databases">
        <title>Chromosome-level genome assembly of true bugs.</title>
        <authorList>
            <person name="Ma L."/>
            <person name="Li H."/>
        </authorList>
    </citation>
    <scope>NUCLEOTIDE SEQUENCE [LARGE SCALE GENOMIC DNA]</scope>
    <source>
        <strain evidence="5">Lab_2022b</strain>
    </source>
</reference>
<dbReference type="FunFam" id="2.60.120.200:FF:000124">
    <property type="entry name" value="Galectin-4"/>
    <property type="match status" value="1"/>
</dbReference>
<dbReference type="AlphaFoldDB" id="A0AAW1DBK1"/>
<feature type="domain" description="Galectin" evidence="4">
    <location>
        <begin position="365"/>
        <end position="505"/>
    </location>
</feature>
<dbReference type="PROSITE" id="PS51304">
    <property type="entry name" value="GALECTIN"/>
    <property type="match status" value="3"/>
</dbReference>
<dbReference type="Pfam" id="PF00337">
    <property type="entry name" value="Gal-bind_lectin"/>
    <property type="match status" value="3"/>
</dbReference>
<dbReference type="Proteomes" id="UP001461498">
    <property type="component" value="Unassembled WGS sequence"/>
</dbReference>
<evidence type="ECO:0000313" key="6">
    <source>
        <dbReference type="Proteomes" id="UP001461498"/>
    </source>
</evidence>
<proteinExistence type="predicted"/>
<dbReference type="GO" id="GO:0030246">
    <property type="term" value="F:carbohydrate binding"/>
    <property type="evidence" value="ECO:0007669"/>
    <property type="project" value="UniProtKB-UniRule"/>
</dbReference>
<dbReference type="Gene3D" id="2.60.120.200">
    <property type="match status" value="3"/>
</dbReference>
<comment type="caution">
    <text evidence="5">The sequence shown here is derived from an EMBL/GenBank/DDBJ whole genome shotgun (WGS) entry which is preliminary data.</text>
</comment>
<dbReference type="InterPro" id="IPR013320">
    <property type="entry name" value="ConA-like_dom_sf"/>
</dbReference>
<dbReference type="SMART" id="SM00908">
    <property type="entry name" value="Gal-bind_lectin"/>
    <property type="match status" value="3"/>
</dbReference>
<organism evidence="5 6">
    <name type="scientific">Rhynocoris fuscipes</name>
    <dbReference type="NCBI Taxonomy" id="488301"/>
    <lineage>
        <taxon>Eukaryota</taxon>
        <taxon>Metazoa</taxon>
        <taxon>Ecdysozoa</taxon>
        <taxon>Arthropoda</taxon>
        <taxon>Hexapoda</taxon>
        <taxon>Insecta</taxon>
        <taxon>Pterygota</taxon>
        <taxon>Neoptera</taxon>
        <taxon>Paraneoptera</taxon>
        <taxon>Hemiptera</taxon>
        <taxon>Heteroptera</taxon>
        <taxon>Panheteroptera</taxon>
        <taxon>Cimicomorpha</taxon>
        <taxon>Reduviidae</taxon>
        <taxon>Harpactorinae</taxon>
        <taxon>Harpactorini</taxon>
        <taxon>Rhynocoris</taxon>
    </lineage>
</organism>
<dbReference type="InterPro" id="IPR001079">
    <property type="entry name" value="Galectin_CRD"/>
</dbReference>
<dbReference type="PANTHER" id="PTHR11346:SF147">
    <property type="entry name" value="GALECTIN"/>
    <property type="match status" value="1"/>
</dbReference>
<sequence length="507" mass="58962">MQHDPDRVDEVDIADEALGFDYLTDGDECIIVDSKVPYHHNLKRNLVIKSNILINGFVPPNADRFSIDLCTHKFDKFRMKRKKEIVFHFNPRFSQNCVVRNSFLNGEWGTEEVHALKKNPFKRGQMFIMEIYVLKNEYLVSVNGVHFCCFAHRISPINVDSINMWGDIQLLKVELSVREMYPSTESTLLLEDDAHNKLKYPFFHEFKYPLVERWDLTIIGTPLDNAERFTIDFCGTCNKCSKTHKNIIFHFNPRLAQNYVARNSFIHEQWGIEEKNAIKKSPFQRGKTFTLEFFLLQNKFLVSVDGKHFCDFQHRMPPSDIESFEISGDISLKRIDLALKDSYPAEQTPLYPDLNLVLEEYSVPFSYNLPGCLTVDTIIEIKGRVLLLPHEFYLNLQNGSSYYPHPVIPYHLSMRWRPLATDTTVVNSWTSGQWDEEIILPSFLRPNSNFIITIYTKREGLSTVIKAPVKPYSTVLPLFVYKSELDLINTLHIQGDVQVYSINVKKV</sequence>
<dbReference type="InterPro" id="IPR044156">
    <property type="entry name" value="Galectin-like"/>
</dbReference>
<protein>
    <recommendedName>
        <fullName evidence="3">Galectin</fullName>
    </recommendedName>
</protein>
<name>A0AAW1DBK1_9HEMI</name>
<dbReference type="SMART" id="SM00276">
    <property type="entry name" value="GLECT"/>
    <property type="match status" value="3"/>
</dbReference>
<keyword evidence="1 3" id="KW-0430">Lectin</keyword>
<keyword evidence="6" id="KW-1185">Reference proteome</keyword>
<feature type="domain" description="Galectin" evidence="4">
    <location>
        <begin position="38"/>
        <end position="176"/>
    </location>
</feature>
<dbReference type="PANTHER" id="PTHR11346">
    <property type="entry name" value="GALECTIN"/>
    <property type="match status" value="1"/>
</dbReference>